<dbReference type="Pfam" id="PF07786">
    <property type="entry name" value="HGSNAT_cat"/>
    <property type="match status" value="1"/>
</dbReference>
<feature type="transmembrane region" description="Helical" evidence="1">
    <location>
        <begin position="111"/>
        <end position="130"/>
    </location>
</feature>
<sequence length="318" mass="35142">MIASQASRFGSRVELLDVLRGVALLAMLAYHFTWDLEFFGYLPPGYAQVGGWRIFARSIAISFLVLVGLSLFLANRNEVRWPSFRKRLAQIVAGAAVISLATYAFTPDSFVFFGILHLIAVASVIGLTALHVPFAVNLALAGVLVALPLVVSTPVTDPRWLAWIGLSEHPPISNDFVPVIPWLAPVLVGITLAQMAERFDVWPRLRRLNGRFGPARHLGRLGQHSLLFYLVHQPISIGLVAAFAWISPPDQTAAFDQSCRQTCRQTRDEGFCQRYCGCVLGNLKTQDLLADLLSGRLDKTKQQTIRQTVDQCSFSAEP</sequence>
<dbReference type="RefSeq" id="WP_090964452.1">
    <property type="nucleotide sequence ID" value="NZ_FOOA01000013.1"/>
</dbReference>
<evidence type="ECO:0000313" key="3">
    <source>
        <dbReference type="EMBL" id="MBB3934806.1"/>
    </source>
</evidence>
<protein>
    <submittedName>
        <fullName evidence="3">Putative membrane protein</fullName>
    </submittedName>
</protein>
<dbReference type="AlphaFoldDB" id="A0A7W6BMV4"/>
<name>A0A7W6BMV4_9HYPH</name>
<keyword evidence="1" id="KW-0472">Membrane</keyword>
<feature type="transmembrane region" description="Helical" evidence="1">
    <location>
        <begin position="87"/>
        <end position="105"/>
    </location>
</feature>
<dbReference type="InterPro" id="IPR012429">
    <property type="entry name" value="HGSNAT_cat"/>
</dbReference>
<keyword evidence="1" id="KW-1133">Transmembrane helix</keyword>
<comment type="caution">
    <text evidence="3">The sequence shown here is derived from an EMBL/GenBank/DDBJ whole genome shotgun (WGS) entry which is preliminary data.</text>
</comment>
<feature type="transmembrane region" description="Helical" evidence="1">
    <location>
        <begin position="15"/>
        <end position="34"/>
    </location>
</feature>
<evidence type="ECO:0000259" key="2">
    <source>
        <dbReference type="Pfam" id="PF07786"/>
    </source>
</evidence>
<feature type="transmembrane region" description="Helical" evidence="1">
    <location>
        <begin position="54"/>
        <end position="75"/>
    </location>
</feature>
<feature type="transmembrane region" description="Helical" evidence="1">
    <location>
        <begin position="137"/>
        <end position="156"/>
    </location>
</feature>
<keyword evidence="4" id="KW-1185">Reference proteome</keyword>
<feature type="transmembrane region" description="Helical" evidence="1">
    <location>
        <begin position="226"/>
        <end position="246"/>
    </location>
</feature>
<reference evidence="3 4" key="1">
    <citation type="submission" date="2020-08" db="EMBL/GenBank/DDBJ databases">
        <title>Genomic Encyclopedia of Type Strains, Phase IV (KMG-IV): sequencing the most valuable type-strain genomes for metagenomic binning, comparative biology and taxonomic classification.</title>
        <authorList>
            <person name="Goeker M."/>
        </authorList>
    </citation>
    <scope>NUCLEOTIDE SEQUENCE [LARGE SCALE GENOMIC DNA]</scope>
    <source>
        <strain evidence="3 4">DSM 25024</strain>
    </source>
</reference>
<dbReference type="Proteomes" id="UP000531216">
    <property type="component" value="Unassembled WGS sequence"/>
</dbReference>
<evidence type="ECO:0000256" key="1">
    <source>
        <dbReference type="SAM" id="Phobius"/>
    </source>
</evidence>
<proteinExistence type="predicted"/>
<accession>A0A7W6BMV4</accession>
<dbReference type="OrthoDB" id="9807591at2"/>
<feature type="transmembrane region" description="Helical" evidence="1">
    <location>
        <begin position="176"/>
        <end position="196"/>
    </location>
</feature>
<evidence type="ECO:0000313" key="4">
    <source>
        <dbReference type="Proteomes" id="UP000531216"/>
    </source>
</evidence>
<dbReference type="EMBL" id="JACIDO010000001">
    <property type="protein sequence ID" value="MBB3934806.1"/>
    <property type="molecule type" value="Genomic_DNA"/>
</dbReference>
<feature type="domain" description="Heparan-alpha-glucosaminide N-acetyltransferase catalytic" evidence="2">
    <location>
        <begin position="12"/>
        <end position="234"/>
    </location>
</feature>
<gene>
    <name evidence="3" type="ORF">GGR05_000917</name>
</gene>
<organism evidence="3 4">
    <name type="scientific">Aureimonas phyllosphaerae</name>
    <dbReference type="NCBI Taxonomy" id="1166078"/>
    <lineage>
        <taxon>Bacteria</taxon>
        <taxon>Pseudomonadati</taxon>
        <taxon>Pseudomonadota</taxon>
        <taxon>Alphaproteobacteria</taxon>
        <taxon>Hyphomicrobiales</taxon>
        <taxon>Aurantimonadaceae</taxon>
        <taxon>Aureimonas</taxon>
    </lineage>
</organism>
<keyword evidence="1" id="KW-0812">Transmembrane</keyword>